<dbReference type="Pfam" id="PF13409">
    <property type="entry name" value="GST_N_2"/>
    <property type="match status" value="1"/>
</dbReference>
<sequence length="126" mass="14199">MQLYYSPTTCATAVHIVLIELGIHHTPLKVPLKDDTHLITVKFREISPMAHFPVLVLDEGTVLTQMVAILMYLADLVPEKRLFPPASDLNQRARATRWLSLLATDVHKGLATKWPWTTLSKDDATK</sequence>
<evidence type="ECO:0000256" key="1">
    <source>
        <dbReference type="ARBA" id="ARBA00007409"/>
    </source>
</evidence>
<gene>
    <name evidence="3" type="ORF">SUNI508_09901</name>
</gene>
<comment type="similarity">
    <text evidence="1">Belongs to the GST superfamily.</text>
</comment>
<evidence type="ECO:0000259" key="2">
    <source>
        <dbReference type="PROSITE" id="PS50404"/>
    </source>
</evidence>
<keyword evidence="4" id="KW-1185">Reference proteome</keyword>
<evidence type="ECO:0000313" key="3">
    <source>
        <dbReference type="EMBL" id="KAK9415941.1"/>
    </source>
</evidence>
<protein>
    <submittedName>
        <fullName evidence="3">Dipeptide and tripeptide permease A</fullName>
    </submittedName>
</protein>
<dbReference type="Proteomes" id="UP001408356">
    <property type="component" value="Unassembled WGS sequence"/>
</dbReference>
<comment type="caution">
    <text evidence="3">The sequence shown here is derived from an EMBL/GenBank/DDBJ whole genome shotgun (WGS) entry which is preliminary data.</text>
</comment>
<evidence type="ECO:0000313" key="4">
    <source>
        <dbReference type="Proteomes" id="UP001408356"/>
    </source>
</evidence>
<reference evidence="3 4" key="1">
    <citation type="journal article" date="2024" name="J. Plant Pathol.">
        <title>Sequence and assembly of the genome of Seiridium unicorne, isolate CBS 538.82, causal agent of cypress canker disease.</title>
        <authorList>
            <person name="Scali E."/>
            <person name="Rocca G.D."/>
            <person name="Danti R."/>
            <person name="Garbelotto M."/>
            <person name="Barberini S."/>
            <person name="Baroncelli R."/>
            <person name="Emiliani G."/>
        </authorList>
    </citation>
    <scope>NUCLEOTIDE SEQUENCE [LARGE SCALE GENOMIC DNA]</scope>
    <source>
        <strain evidence="3 4">BM-138-508</strain>
    </source>
</reference>
<dbReference type="PANTHER" id="PTHR44051:SF8">
    <property type="entry name" value="GLUTATHIONE S-TRANSFERASE GSTA"/>
    <property type="match status" value="1"/>
</dbReference>
<proteinExistence type="inferred from homology"/>
<dbReference type="PROSITE" id="PS50404">
    <property type="entry name" value="GST_NTER"/>
    <property type="match status" value="1"/>
</dbReference>
<dbReference type="EMBL" id="JARVKF010000410">
    <property type="protein sequence ID" value="KAK9415941.1"/>
    <property type="molecule type" value="Genomic_DNA"/>
</dbReference>
<dbReference type="SUPFAM" id="SSF52833">
    <property type="entry name" value="Thioredoxin-like"/>
    <property type="match status" value="1"/>
</dbReference>
<dbReference type="Gene3D" id="1.20.1050.10">
    <property type="match status" value="1"/>
</dbReference>
<dbReference type="CDD" id="cd03057">
    <property type="entry name" value="GST_N_Beta"/>
    <property type="match status" value="1"/>
</dbReference>
<dbReference type="Gene3D" id="3.40.30.10">
    <property type="entry name" value="Glutaredoxin"/>
    <property type="match status" value="1"/>
</dbReference>
<accession>A0ABR2UNB9</accession>
<feature type="domain" description="GST N-terminal" evidence="2">
    <location>
        <begin position="1"/>
        <end position="81"/>
    </location>
</feature>
<name>A0ABR2UNB9_9PEZI</name>
<dbReference type="InterPro" id="IPR004045">
    <property type="entry name" value="Glutathione_S-Trfase_N"/>
</dbReference>
<organism evidence="3 4">
    <name type="scientific">Seiridium unicorne</name>
    <dbReference type="NCBI Taxonomy" id="138068"/>
    <lineage>
        <taxon>Eukaryota</taxon>
        <taxon>Fungi</taxon>
        <taxon>Dikarya</taxon>
        <taxon>Ascomycota</taxon>
        <taxon>Pezizomycotina</taxon>
        <taxon>Sordariomycetes</taxon>
        <taxon>Xylariomycetidae</taxon>
        <taxon>Amphisphaeriales</taxon>
        <taxon>Sporocadaceae</taxon>
        <taxon>Seiridium</taxon>
    </lineage>
</organism>
<dbReference type="PANTHER" id="PTHR44051">
    <property type="entry name" value="GLUTATHIONE S-TRANSFERASE-RELATED"/>
    <property type="match status" value="1"/>
</dbReference>
<dbReference type="InterPro" id="IPR036249">
    <property type="entry name" value="Thioredoxin-like_sf"/>
</dbReference>